<gene>
    <name evidence="8" type="ORF">CLV91_0417</name>
</gene>
<dbReference type="InterPro" id="IPR013783">
    <property type="entry name" value="Ig-like_fold"/>
</dbReference>
<dbReference type="Pfam" id="PF02836">
    <property type="entry name" value="Glyco_hydro_2_C"/>
    <property type="match status" value="1"/>
</dbReference>
<evidence type="ECO:0000259" key="5">
    <source>
        <dbReference type="Pfam" id="PF00703"/>
    </source>
</evidence>
<dbReference type="Proteomes" id="UP000269412">
    <property type="component" value="Unassembled WGS sequence"/>
</dbReference>
<feature type="domain" description="Glycosyl hydrolases family 2 sugar binding" evidence="7">
    <location>
        <begin position="55"/>
        <end position="173"/>
    </location>
</feature>
<evidence type="ECO:0000259" key="6">
    <source>
        <dbReference type="Pfam" id="PF02836"/>
    </source>
</evidence>
<organism evidence="8 9">
    <name type="scientific">Maribacter vaceletii</name>
    <dbReference type="NCBI Taxonomy" id="1206816"/>
    <lineage>
        <taxon>Bacteria</taxon>
        <taxon>Pseudomonadati</taxon>
        <taxon>Bacteroidota</taxon>
        <taxon>Flavobacteriia</taxon>
        <taxon>Flavobacteriales</taxon>
        <taxon>Flavobacteriaceae</taxon>
        <taxon>Maribacter</taxon>
    </lineage>
</organism>
<dbReference type="SUPFAM" id="SSF49303">
    <property type="entry name" value="beta-Galactosidase/glucuronidase domain"/>
    <property type="match status" value="1"/>
</dbReference>
<evidence type="ECO:0000256" key="4">
    <source>
        <dbReference type="SAM" id="SignalP"/>
    </source>
</evidence>
<evidence type="ECO:0000313" key="9">
    <source>
        <dbReference type="Proteomes" id="UP000269412"/>
    </source>
</evidence>
<evidence type="ECO:0000256" key="2">
    <source>
        <dbReference type="ARBA" id="ARBA00022801"/>
    </source>
</evidence>
<keyword evidence="3" id="KW-0326">Glycosidase</keyword>
<evidence type="ECO:0000259" key="7">
    <source>
        <dbReference type="Pfam" id="PF02837"/>
    </source>
</evidence>
<feature type="domain" description="Glycoside hydrolase family 2 catalytic" evidence="6">
    <location>
        <begin position="288"/>
        <end position="505"/>
    </location>
</feature>
<feature type="signal peptide" evidence="4">
    <location>
        <begin position="1"/>
        <end position="20"/>
    </location>
</feature>
<dbReference type="RefSeq" id="WP_121063471.1">
    <property type="nucleotide sequence ID" value="NZ_RBIQ01000007.1"/>
</dbReference>
<dbReference type="InterPro" id="IPR017853">
    <property type="entry name" value="GH"/>
</dbReference>
<keyword evidence="2" id="KW-0378">Hydrolase</keyword>
<dbReference type="InterPro" id="IPR006102">
    <property type="entry name" value="Ig-like_GH2"/>
</dbReference>
<dbReference type="InterPro" id="IPR006104">
    <property type="entry name" value="Glyco_hydro_2_N"/>
</dbReference>
<dbReference type="SUPFAM" id="SSF49785">
    <property type="entry name" value="Galactose-binding domain-like"/>
    <property type="match status" value="1"/>
</dbReference>
<dbReference type="Pfam" id="PF00703">
    <property type="entry name" value="Glyco_hydro_2"/>
    <property type="match status" value="1"/>
</dbReference>
<dbReference type="Gene3D" id="2.60.40.10">
    <property type="entry name" value="Immunoglobulins"/>
    <property type="match status" value="1"/>
</dbReference>
<dbReference type="InterPro" id="IPR008979">
    <property type="entry name" value="Galactose-bd-like_sf"/>
</dbReference>
<dbReference type="OrthoDB" id="9801077at2"/>
<evidence type="ECO:0000313" key="8">
    <source>
        <dbReference type="EMBL" id="RKR14342.1"/>
    </source>
</evidence>
<sequence length="589" mass="67835">MKQFTKLTIALITLIFVCCAPTNKDYNASIIDATQSLSGDWFFLASNEISEANVLKETYSNWDTLQVPGNWDTQKKYSEYVGKGYYQKTFTIPENWKEKQIRLKFNAVYETSKVWLNGELLGEHIGGYTPFEFNITKKVKLNAPNSVIVMANNTYKRGAWWAWGGISRDVSLIADNDVRIVYQHITSEPDFENQIVNFTIKYKIKNNGNTSAITNILSEIGDIHKDSIKINVDKAATAVSYIKFKKPLKEVKLWDFNSPNLYELKSSILINNNIVTTAADKFGIRKFEVKGEQFYLNNVAVRMNGLNRVHDHPDYGNTEPDNLILQDMLDIKSLGCNFSRLMHAPLSKNLLRVCDSIGFLLVEEIPVWGDDDPQSYPNNPLTKKWLKEMIERDYNHPSVVAWSVGNELREDDSITATWPEKKMTKNQYEYVNSMLDYVDKLDTSRLKTYVSITGYRKGQIGTEPYEKVDFLSMNTYGKAVELAKKTHEKFPGKPIFISEIGKGQIGPAPKGKLTDELVRYLKELKEFPWVTGISLWSYNDYRSNYKGTPESGFREWGIVDENRNKKEAYKQLKEIYDYWGVKELPENKK</sequence>
<dbReference type="EMBL" id="RBIQ01000007">
    <property type="protein sequence ID" value="RKR14342.1"/>
    <property type="molecule type" value="Genomic_DNA"/>
</dbReference>
<comment type="similarity">
    <text evidence="1">Belongs to the glycosyl hydrolase 2 family.</text>
</comment>
<evidence type="ECO:0000256" key="1">
    <source>
        <dbReference type="ARBA" id="ARBA00007401"/>
    </source>
</evidence>
<dbReference type="Pfam" id="PF02837">
    <property type="entry name" value="Glyco_hydro_2_N"/>
    <property type="match status" value="1"/>
</dbReference>
<evidence type="ECO:0000256" key="3">
    <source>
        <dbReference type="ARBA" id="ARBA00023295"/>
    </source>
</evidence>
<proteinExistence type="inferred from homology"/>
<feature type="chain" id="PRO_5019755515" evidence="4">
    <location>
        <begin position="21"/>
        <end position="589"/>
    </location>
</feature>
<dbReference type="Gene3D" id="2.60.120.260">
    <property type="entry name" value="Galactose-binding domain-like"/>
    <property type="match status" value="1"/>
</dbReference>
<dbReference type="GO" id="GO:0005975">
    <property type="term" value="P:carbohydrate metabolic process"/>
    <property type="evidence" value="ECO:0007669"/>
    <property type="project" value="InterPro"/>
</dbReference>
<accession>A0A495EBT6</accession>
<dbReference type="PANTHER" id="PTHR42732:SF1">
    <property type="entry name" value="BETA-MANNOSIDASE"/>
    <property type="match status" value="1"/>
</dbReference>
<dbReference type="Gene3D" id="3.20.20.80">
    <property type="entry name" value="Glycosidases"/>
    <property type="match status" value="1"/>
</dbReference>
<dbReference type="PRINTS" id="PR00132">
    <property type="entry name" value="GLHYDRLASE2"/>
</dbReference>
<feature type="domain" description="Glycoside hydrolase family 2 immunoglobulin-like beta-sandwich" evidence="5">
    <location>
        <begin position="180"/>
        <end position="285"/>
    </location>
</feature>
<reference evidence="8 9" key="1">
    <citation type="submission" date="2018-10" db="EMBL/GenBank/DDBJ databases">
        <title>Genomic Encyclopedia of Archaeal and Bacterial Type Strains, Phase II (KMG-II): from individual species to whole genera.</title>
        <authorList>
            <person name="Goeker M."/>
        </authorList>
    </citation>
    <scope>NUCLEOTIDE SEQUENCE [LARGE SCALE GENOMIC DNA]</scope>
    <source>
        <strain evidence="8 9">DSM 25230</strain>
    </source>
</reference>
<protein>
    <submittedName>
        <fullName evidence="8">Beta-glucuronidase</fullName>
    </submittedName>
</protein>
<dbReference type="InterPro" id="IPR006101">
    <property type="entry name" value="Glyco_hydro_2"/>
</dbReference>
<comment type="caution">
    <text evidence="8">The sequence shown here is derived from an EMBL/GenBank/DDBJ whole genome shotgun (WGS) entry which is preliminary data.</text>
</comment>
<dbReference type="GO" id="GO:0004553">
    <property type="term" value="F:hydrolase activity, hydrolyzing O-glycosyl compounds"/>
    <property type="evidence" value="ECO:0007669"/>
    <property type="project" value="InterPro"/>
</dbReference>
<dbReference type="InterPro" id="IPR036156">
    <property type="entry name" value="Beta-gal/glucu_dom_sf"/>
</dbReference>
<dbReference type="InterPro" id="IPR051913">
    <property type="entry name" value="GH2_Domain-Containing"/>
</dbReference>
<keyword evidence="4" id="KW-0732">Signal</keyword>
<name>A0A495EBT6_9FLAO</name>
<keyword evidence="9" id="KW-1185">Reference proteome</keyword>
<dbReference type="AlphaFoldDB" id="A0A495EBT6"/>
<dbReference type="InterPro" id="IPR006103">
    <property type="entry name" value="Glyco_hydro_2_cat"/>
</dbReference>
<dbReference type="SUPFAM" id="SSF51445">
    <property type="entry name" value="(Trans)glycosidases"/>
    <property type="match status" value="1"/>
</dbReference>
<dbReference type="PANTHER" id="PTHR42732">
    <property type="entry name" value="BETA-GALACTOSIDASE"/>
    <property type="match status" value="1"/>
</dbReference>